<accession>A0A9X3MPG4</accession>
<reference evidence="3" key="1">
    <citation type="submission" date="2022-10" db="EMBL/GenBank/DDBJ databases">
        <title>The WGS of Solirubrobacter ginsenosidimutans DSM 21036.</title>
        <authorList>
            <person name="Jiang Z."/>
        </authorList>
    </citation>
    <scope>NUCLEOTIDE SEQUENCE</scope>
    <source>
        <strain evidence="3">DSM 21036</strain>
    </source>
</reference>
<dbReference type="PANTHER" id="PTHR43566">
    <property type="entry name" value="CONSERVED PROTEIN"/>
    <property type="match status" value="1"/>
</dbReference>
<dbReference type="GO" id="GO:0005524">
    <property type="term" value="F:ATP binding"/>
    <property type="evidence" value="ECO:0007669"/>
    <property type="project" value="UniProtKB-KW"/>
</dbReference>
<keyword evidence="3" id="KW-0547">Nucleotide-binding</keyword>
<dbReference type="Pfam" id="PF13635">
    <property type="entry name" value="DUF4143"/>
    <property type="match status" value="1"/>
</dbReference>
<protein>
    <submittedName>
        <fullName evidence="3">ATP-binding protein</fullName>
    </submittedName>
</protein>
<gene>
    <name evidence="3" type="ORF">OM076_04055</name>
</gene>
<dbReference type="InterPro" id="IPR025420">
    <property type="entry name" value="DUF4143"/>
</dbReference>
<dbReference type="InterPro" id="IPR041682">
    <property type="entry name" value="AAA_14"/>
</dbReference>
<dbReference type="SUPFAM" id="SSF52540">
    <property type="entry name" value="P-loop containing nucleoside triphosphate hydrolases"/>
    <property type="match status" value="1"/>
</dbReference>
<name>A0A9X3MPG4_9ACTN</name>
<feature type="domain" description="DUF4143" evidence="2">
    <location>
        <begin position="204"/>
        <end position="362"/>
    </location>
</feature>
<evidence type="ECO:0000313" key="4">
    <source>
        <dbReference type="Proteomes" id="UP001149140"/>
    </source>
</evidence>
<sequence length="416" mass="45688">MHAGLLPRHAQRAVEQALADTRVVVVLGARQVGKSTLLEQVAATEAADRRILTFDDQAVRAAATTDPAGFIAGLKTPVALDEVQRVPEVMTEIKVRVDRDKSPGQFAITGSANLLEMKQVKESLAGRAEYLRLHPFSQGEVNGRRERFVPDLALGRFPEVVDARVGRPAYADILAAGGYPEAQLRAPNRRARFFESYIDGIMDKDLATLGDVADRALVARLLSSIGATSAAELNVERLSKTMAAPATTLRRHVELLETLFLIRRLPAWSNNLLARSIKRPKVHIADTGLLAYLVGADASRIADNPDLGGMFFETFVAMELDRQISWLDDRPQLFHFRDREQREVDLVLEHRDGSVSAVDVKSAATVYERDFRGLAFLRDKLGQAFRAGALLYTGASTVPFGDRLAAVPISGLWSGR</sequence>
<evidence type="ECO:0000259" key="2">
    <source>
        <dbReference type="Pfam" id="PF13635"/>
    </source>
</evidence>
<dbReference type="InterPro" id="IPR027417">
    <property type="entry name" value="P-loop_NTPase"/>
</dbReference>
<evidence type="ECO:0000313" key="3">
    <source>
        <dbReference type="EMBL" id="MDA0159427.1"/>
    </source>
</evidence>
<dbReference type="Proteomes" id="UP001149140">
    <property type="component" value="Unassembled WGS sequence"/>
</dbReference>
<proteinExistence type="predicted"/>
<dbReference type="PANTHER" id="PTHR43566:SF2">
    <property type="entry name" value="DUF4143 DOMAIN-CONTAINING PROTEIN"/>
    <property type="match status" value="1"/>
</dbReference>
<dbReference type="RefSeq" id="WP_270038130.1">
    <property type="nucleotide sequence ID" value="NZ_JAPDOD010000002.1"/>
</dbReference>
<dbReference type="AlphaFoldDB" id="A0A9X3MPG4"/>
<keyword evidence="4" id="KW-1185">Reference proteome</keyword>
<feature type="domain" description="AAA" evidence="1">
    <location>
        <begin position="21"/>
        <end position="141"/>
    </location>
</feature>
<dbReference type="Pfam" id="PF13173">
    <property type="entry name" value="AAA_14"/>
    <property type="match status" value="1"/>
</dbReference>
<evidence type="ECO:0000259" key="1">
    <source>
        <dbReference type="Pfam" id="PF13173"/>
    </source>
</evidence>
<organism evidence="3 4">
    <name type="scientific">Solirubrobacter ginsenosidimutans</name>
    <dbReference type="NCBI Taxonomy" id="490573"/>
    <lineage>
        <taxon>Bacteria</taxon>
        <taxon>Bacillati</taxon>
        <taxon>Actinomycetota</taxon>
        <taxon>Thermoleophilia</taxon>
        <taxon>Solirubrobacterales</taxon>
        <taxon>Solirubrobacteraceae</taxon>
        <taxon>Solirubrobacter</taxon>
    </lineage>
</organism>
<dbReference type="EMBL" id="JAPDOD010000002">
    <property type="protein sequence ID" value="MDA0159427.1"/>
    <property type="molecule type" value="Genomic_DNA"/>
</dbReference>
<keyword evidence="3" id="KW-0067">ATP-binding</keyword>
<comment type="caution">
    <text evidence="3">The sequence shown here is derived from an EMBL/GenBank/DDBJ whole genome shotgun (WGS) entry which is preliminary data.</text>
</comment>